<accession>A0A1H8CQE2</accession>
<evidence type="ECO:0000313" key="2">
    <source>
        <dbReference type="EMBL" id="SEM97383.1"/>
    </source>
</evidence>
<gene>
    <name evidence="2" type="ORF">SAMN05192574_10244</name>
</gene>
<protein>
    <submittedName>
        <fullName evidence="2">Uncharacterized protein</fullName>
    </submittedName>
</protein>
<keyword evidence="3" id="KW-1185">Reference proteome</keyword>
<dbReference type="RefSeq" id="WP_091208756.1">
    <property type="nucleotide sequence ID" value="NZ_FOCL01000002.1"/>
</dbReference>
<dbReference type="AlphaFoldDB" id="A0A1H8CQE2"/>
<dbReference type="STRING" id="551995.SAMN05192574_10244"/>
<organism evidence="2 3">
    <name type="scientific">Mucilaginibacter gossypiicola</name>
    <dbReference type="NCBI Taxonomy" id="551995"/>
    <lineage>
        <taxon>Bacteria</taxon>
        <taxon>Pseudomonadati</taxon>
        <taxon>Bacteroidota</taxon>
        <taxon>Sphingobacteriia</taxon>
        <taxon>Sphingobacteriales</taxon>
        <taxon>Sphingobacteriaceae</taxon>
        <taxon>Mucilaginibacter</taxon>
    </lineage>
</organism>
<keyword evidence="1" id="KW-1133">Transmembrane helix</keyword>
<dbReference type="Proteomes" id="UP000198942">
    <property type="component" value="Unassembled WGS sequence"/>
</dbReference>
<evidence type="ECO:0000256" key="1">
    <source>
        <dbReference type="SAM" id="Phobius"/>
    </source>
</evidence>
<dbReference type="OrthoDB" id="641844at2"/>
<name>A0A1H8CQE2_9SPHI</name>
<feature type="transmembrane region" description="Helical" evidence="1">
    <location>
        <begin position="47"/>
        <end position="66"/>
    </location>
</feature>
<dbReference type="EMBL" id="FOCL01000002">
    <property type="protein sequence ID" value="SEM97383.1"/>
    <property type="molecule type" value="Genomic_DNA"/>
</dbReference>
<feature type="transmembrane region" description="Helical" evidence="1">
    <location>
        <begin position="12"/>
        <end position="35"/>
    </location>
</feature>
<keyword evidence="1" id="KW-0472">Membrane</keyword>
<dbReference type="SUPFAM" id="SSF49464">
    <property type="entry name" value="Carboxypeptidase regulatory domain-like"/>
    <property type="match status" value="1"/>
</dbReference>
<feature type="transmembrane region" description="Helical" evidence="1">
    <location>
        <begin position="78"/>
        <end position="98"/>
    </location>
</feature>
<sequence length="275" mass="29665">MPAEANKAVSPLSWVIITGLGFVLFVAAAVILMIFSNKAASLSPQLYFFLLIFAALIASGFLFGALKAHAKYSGQLHNGTLALGGPAVIFCLIIYFGLKLKPEADSFDAKFIVFGDESKNELVNGGLLKVLFNKPDSARIENGVVTFNEQPATLLGKSITVTPAVAGYYRKSQQIVIPVDGRTPIELHLKKKPDSLIVSGLVVDMQGQPVPDVLIVLADGLYKTNADQLGNFSLTLPIKDGTELPVRVYTGKKLRFNSTQIFSSKVPLTLQLNKL</sequence>
<reference evidence="3" key="1">
    <citation type="submission" date="2016-10" db="EMBL/GenBank/DDBJ databases">
        <authorList>
            <person name="Varghese N."/>
            <person name="Submissions S."/>
        </authorList>
    </citation>
    <scope>NUCLEOTIDE SEQUENCE [LARGE SCALE GENOMIC DNA]</scope>
    <source>
        <strain evidence="3">Gh-48</strain>
    </source>
</reference>
<keyword evidence="1" id="KW-0812">Transmembrane</keyword>
<dbReference type="InterPro" id="IPR008969">
    <property type="entry name" value="CarboxyPept-like_regulatory"/>
</dbReference>
<proteinExistence type="predicted"/>
<evidence type="ECO:0000313" key="3">
    <source>
        <dbReference type="Proteomes" id="UP000198942"/>
    </source>
</evidence>